<dbReference type="Proteomes" id="UP001231124">
    <property type="component" value="Unassembled WGS sequence"/>
</dbReference>
<organism evidence="3 4">
    <name type="scientific">Methylobacterium aerolatum</name>
    <dbReference type="NCBI Taxonomy" id="418708"/>
    <lineage>
        <taxon>Bacteria</taxon>
        <taxon>Pseudomonadati</taxon>
        <taxon>Pseudomonadota</taxon>
        <taxon>Alphaproteobacteria</taxon>
        <taxon>Hyphomicrobiales</taxon>
        <taxon>Methylobacteriaceae</taxon>
        <taxon>Methylobacterium</taxon>
    </lineage>
</organism>
<keyword evidence="3" id="KW-0548">Nucleotidyltransferase</keyword>
<gene>
    <name evidence="3" type="ORF">QO012_004485</name>
</gene>
<dbReference type="Pfam" id="PF12804">
    <property type="entry name" value="NTP_transf_3"/>
    <property type="match status" value="1"/>
</dbReference>
<proteinExistence type="predicted"/>
<keyword evidence="1" id="KW-0460">Magnesium</keyword>
<dbReference type="GO" id="GO:0061602">
    <property type="term" value="F:molybdenum cofactor cytidylyltransferase activity"/>
    <property type="evidence" value="ECO:0007669"/>
    <property type="project" value="UniProtKB-EC"/>
</dbReference>
<dbReference type="EC" id="2.7.7.76" evidence="3"/>
<evidence type="ECO:0000313" key="3">
    <source>
        <dbReference type="EMBL" id="MDQ0449960.1"/>
    </source>
</evidence>
<dbReference type="SUPFAM" id="SSF53448">
    <property type="entry name" value="Nucleotide-diphospho-sugar transferases"/>
    <property type="match status" value="1"/>
</dbReference>
<dbReference type="CDD" id="cd04182">
    <property type="entry name" value="GT_2_like_f"/>
    <property type="match status" value="1"/>
</dbReference>
<evidence type="ECO:0000313" key="4">
    <source>
        <dbReference type="Proteomes" id="UP001231124"/>
    </source>
</evidence>
<evidence type="ECO:0000259" key="2">
    <source>
        <dbReference type="Pfam" id="PF12804"/>
    </source>
</evidence>
<accession>A0ABU0I5S0</accession>
<comment type="caution">
    <text evidence="3">The sequence shown here is derived from an EMBL/GenBank/DDBJ whole genome shotgun (WGS) entry which is preliminary data.</text>
</comment>
<keyword evidence="3" id="KW-0808">Transferase</keyword>
<dbReference type="InterPro" id="IPR029044">
    <property type="entry name" value="Nucleotide-diphossugar_trans"/>
</dbReference>
<keyword evidence="4" id="KW-1185">Reference proteome</keyword>
<dbReference type="InterPro" id="IPR025877">
    <property type="entry name" value="MobA-like_NTP_Trfase"/>
</dbReference>
<reference evidence="3 4" key="1">
    <citation type="submission" date="2023-07" db="EMBL/GenBank/DDBJ databases">
        <title>Genomic Encyclopedia of Type Strains, Phase IV (KMG-IV): sequencing the most valuable type-strain genomes for metagenomic binning, comparative biology and taxonomic classification.</title>
        <authorList>
            <person name="Goeker M."/>
        </authorList>
    </citation>
    <scope>NUCLEOTIDE SEQUENCE [LARGE SCALE GENOMIC DNA]</scope>
    <source>
        <strain evidence="3 4">DSM 19013</strain>
    </source>
</reference>
<dbReference type="PANTHER" id="PTHR43777">
    <property type="entry name" value="MOLYBDENUM COFACTOR CYTIDYLYLTRANSFERASE"/>
    <property type="match status" value="1"/>
</dbReference>
<sequence length="196" mass="19370">MPEIASLLLAAGRGTRFGATPKLLAPLDGRPLVRHAAEAALAARPRPIVAVLGAHAQAVGAALDGLDVTRVLNSAYAGGLSTTLRAGLAALPPDCTAAIVILGDMPRVGAATIDRLAEAFIRSGGTAGAVVPVHGGRRGNPVLLNLAVLGDAIAALDGDRGAGPLLASRSDVLEIAGDPGTSLDIDTPDALAALAP</sequence>
<dbReference type="Gene3D" id="3.90.550.10">
    <property type="entry name" value="Spore Coat Polysaccharide Biosynthesis Protein SpsA, Chain A"/>
    <property type="match status" value="1"/>
</dbReference>
<feature type="domain" description="MobA-like NTP transferase" evidence="2">
    <location>
        <begin position="7"/>
        <end position="170"/>
    </location>
</feature>
<protein>
    <submittedName>
        <fullName evidence="3">Molybdenum cofactor cytidylyltransferase</fullName>
        <ecNumber evidence="3">2.7.7.76</ecNumber>
    </submittedName>
</protein>
<name>A0ABU0I5S0_9HYPH</name>
<evidence type="ECO:0000256" key="1">
    <source>
        <dbReference type="ARBA" id="ARBA00022842"/>
    </source>
</evidence>
<dbReference type="PANTHER" id="PTHR43777:SF1">
    <property type="entry name" value="MOLYBDENUM COFACTOR CYTIDYLYLTRANSFERASE"/>
    <property type="match status" value="1"/>
</dbReference>
<dbReference type="RefSeq" id="WP_238208264.1">
    <property type="nucleotide sequence ID" value="NZ_BPQE01000048.1"/>
</dbReference>
<dbReference type="EMBL" id="JAUSVP010000021">
    <property type="protein sequence ID" value="MDQ0449960.1"/>
    <property type="molecule type" value="Genomic_DNA"/>
</dbReference>